<keyword evidence="2" id="KW-1185">Reference proteome</keyword>
<organism evidence="1 2">
    <name type="scientific">Rhizobium sullae</name>
    <name type="common">Rhizobium hedysari</name>
    <dbReference type="NCBI Taxonomy" id="50338"/>
    <lineage>
        <taxon>Bacteria</taxon>
        <taxon>Pseudomonadati</taxon>
        <taxon>Pseudomonadota</taxon>
        <taxon>Alphaproteobacteria</taxon>
        <taxon>Hyphomicrobiales</taxon>
        <taxon>Rhizobiaceae</taxon>
        <taxon>Rhizobium/Agrobacterium group</taxon>
        <taxon>Rhizobium</taxon>
    </lineage>
</organism>
<accession>A0ABY5XFM8</accession>
<proteinExistence type="predicted"/>
<dbReference type="EMBL" id="CP104143">
    <property type="protein sequence ID" value="UWU13252.1"/>
    <property type="molecule type" value="Genomic_DNA"/>
</dbReference>
<name>A0ABY5XFM8_RHISU</name>
<evidence type="ECO:0008006" key="3">
    <source>
        <dbReference type="Google" id="ProtNLM"/>
    </source>
</evidence>
<dbReference type="RefSeq" id="WP_037140895.1">
    <property type="nucleotide sequence ID" value="NZ_CP104143.1"/>
</dbReference>
<evidence type="ECO:0000313" key="2">
    <source>
        <dbReference type="Proteomes" id="UP001060123"/>
    </source>
</evidence>
<sequence>MSSSLPGILADIADIADAETALLIAQSHGGIRVSIPPRAEPDHWLTELLGIELADRICRGLAILDADGKLKGVQREVIPLGPASVLKAARRRAADALSAGKSARDAAQISGLHERTIFRMKASDSDQGELF</sequence>
<protein>
    <recommendedName>
        <fullName evidence="3">DNA binding HTH domain-containing protein</fullName>
    </recommendedName>
</protein>
<gene>
    <name evidence="1" type="ORF">N2599_13975</name>
</gene>
<dbReference type="Proteomes" id="UP001060123">
    <property type="component" value="Chromosome"/>
</dbReference>
<evidence type="ECO:0000313" key="1">
    <source>
        <dbReference type="EMBL" id="UWU13252.1"/>
    </source>
</evidence>
<reference evidence="1" key="1">
    <citation type="submission" date="2022-09" db="EMBL/GenBank/DDBJ databases">
        <title>Australian commercial rhizobial inoculants.</title>
        <authorList>
            <person name="Kohlmeier M.G."/>
            <person name="O'Hara G.W."/>
            <person name="Colombi E."/>
            <person name="Ramsay J.P."/>
            <person name="Terpolilli J."/>
        </authorList>
    </citation>
    <scope>NUCLEOTIDE SEQUENCE</scope>
    <source>
        <strain evidence="1">WSM1592</strain>
    </source>
</reference>